<comment type="caution">
    <text evidence="4">The sequence shown here is derived from an EMBL/GenBank/DDBJ whole genome shotgun (WGS) entry which is preliminary data.</text>
</comment>
<dbReference type="EMBL" id="JBJKFK010000364">
    <property type="protein sequence ID" value="KAL3317567.1"/>
    <property type="molecule type" value="Genomic_DNA"/>
</dbReference>
<dbReference type="InterPro" id="IPR001619">
    <property type="entry name" value="Sec1-like"/>
</dbReference>
<feature type="transmembrane region" description="Helical" evidence="3">
    <location>
        <begin position="44"/>
        <end position="66"/>
    </location>
</feature>
<dbReference type="InterPro" id="IPR027482">
    <property type="entry name" value="Sec1-like_dom2"/>
</dbReference>
<dbReference type="SUPFAM" id="SSF56815">
    <property type="entry name" value="Sec1/munc18-like (SM) proteins"/>
    <property type="match status" value="1"/>
</dbReference>
<proteinExistence type="inferred from homology"/>
<accession>A0ABD2QDE5</accession>
<feature type="compositionally biased region" description="Acidic residues" evidence="2">
    <location>
        <begin position="368"/>
        <end position="377"/>
    </location>
</feature>
<dbReference type="AlphaFoldDB" id="A0ABD2QDE5"/>
<keyword evidence="3" id="KW-0472">Membrane</keyword>
<protein>
    <submittedName>
        <fullName evidence="4">Vacuolar protein sorting-associated protein 33B</fullName>
    </submittedName>
</protein>
<evidence type="ECO:0000313" key="5">
    <source>
        <dbReference type="Proteomes" id="UP001626550"/>
    </source>
</evidence>
<organism evidence="4 5">
    <name type="scientific">Cichlidogyrus casuarinus</name>
    <dbReference type="NCBI Taxonomy" id="1844966"/>
    <lineage>
        <taxon>Eukaryota</taxon>
        <taxon>Metazoa</taxon>
        <taxon>Spiralia</taxon>
        <taxon>Lophotrochozoa</taxon>
        <taxon>Platyhelminthes</taxon>
        <taxon>Monogenea</taxon>
        <taxon>Monopisthocotylea</taxon>
        <taxon>Dactylogyridea</taxon>
        <taxon>Ancyrocephalidae</taxon>
        <taxon>Cichlidogyrus</taxon>
    </lineage>
</organism>
<evidence type="ECO:0000256" key="1">
    <source>
        <dbReference type="ARBA" id="ARBA00009884"/>
    </source>
</evidence>
<dbReference type="InterPro" id="IPR036045">
    <property type="entry name" value="Sec1-like_sf"/>
</dbReference>
<dbReference type="Proteomes" id="UP001626550">
    <property type="component" value="Unassembled WGS sequence"/>
</dbReference>
<evidence type="ECO:0000313" key="4">
    <source>
        <dbReference type="EMBL" id="KAL3317567.1"/>
    </source>
</evidence>
<name>A0ABD2QDE5_9PLAT</name>
<keyword evidence="5" id="KW-1185">Reference proteome</keyword>
<keyword evidence="3" id="KW-0812">Transmembrane</keyword>
<evidence type="ECO:0000256" key="3">
    <source>
        <dbReference type="SAM" id="Phobius"/>
    </source>
</evidence>
<keyword evidence="3" id="KW-1133">Transmembrane helix</keyword>
<dbReference type="Pfam" id="PF00995">
    <property type="entry name" value="Sec1"/>
    <property type="match status" value="1"/>
</dbReference>
<evidence type="ECO:0000256" key="2">
    <source>
        <dbReference type="SAM" id="MobiDB-lite"/>
    </source>
</evidence>
<feature type="region of interest" description="Disordered" evidence="2">
    <location>
        <begin position="366"/>
        <end position="385"/>
    </location>
</feature>
<dbReference type="Gene3D" id="3.40.50.1910">
    <property type="match status" value="1"/>
</dbReference>
<comment type="similarity">
    <text evidence="1">Belongs to the STXBP/unc-18/SEC1 family.</text>
</comment>
<sequence>MGALPPDQNHENLVYLISPTKSAIDTILKHVSADISFKITRQKLFIFVPLFIHYFGFTAEAVVAGIRASCSEKNSLADRRRNSVISLASTSSAHSEKQFEPPPLVIVFSRDLDYVTALLLPLTFEALINEVMNVDLGVVDLPADKISSGMAKKLQLNQINAKYYKLVRDQTMGHIVDILVAQRALLEDEKNNISLHLTSIKHSASSSSDVNHLSVVNSSLAPLLSCRRDLNALSICLEEIMETFTVRDRVEDWRTAQQSILESATGMPLQPGAKASEFKKSRTKTLGDDLNSSPMKLVYECIACNHGDNVGLALRLLCLISVTHDGLEQRLYDHVQTALLHAAGPSIMKVLIGLKHARLLQVRKASYDQEEESEEKSEESPNASRLDRLTKVASNLKTNPFLRRSNYNRVHQLLRLSSTEQIKASSEGAKAVNASYVFGGEHTPLVVKLTESVWAHSTHQGLANGNAFDGDLNVVPLTKLKEAMMCLPVKKASIETLGSVSLQSDPLEEPGMQKVITGKVPPCNMRNQAVLVVMAGGCTYAEVSALRSVAKRRHWDLLVATSHMIGSRDLVHLANKHALCPDFL</sequence>
<gene>
    <name evidence="4" type="primary">VPS33B</name>
    <name evidence="4" type="ORF">Ciccas_003779</name>
</gene>
<dbReference type="PANTHER" id="PTHR11679">
    <property type="entry name" value="VESICLE PROTEIN SORTING-ASSOCIATED"/>
    <property type="match status" value="1"/>
</dbReference>
<reference evidence="4 5" key="1">
    <citation type="submission" date="2024-11" db="EMBL/GenBank/DDBJ databases">
        <title>Adaptive evolution of stress response genes in parasites aligns with host niche diversity.</title>
        <authorList>
            <person name="Hahn C."/>
            <person name="Resl P."/>
        </authorList>
    </citation>
    <scope>NUCLEOTIDE SEQUENCE [LARGE SCALE GENOMIC DNA]</scope>
    <source>
        <strain evidence="4">EGGRZ-B1_66</strain>
        <tissue evidence="4">Body</tissue>
    </source>
</reference>